<dbReference type="PANTHER" id="PTHR11702:SF39">
    <property type="entry name" value="GTP-BINDING PROTEIN OBGC2-RELATED"/>
    <property type="match status" value="1"/>
</dbReference>
<organism evidence="2 3">
    <name type="scientific">Ananas comosus</name>
    <name type="common">Pineapple</name>
    <name type="synonym">Ananas ananas</name>
    <dbReference type="NCBI Taxonomy" id="4615"/>
    <lineage>
        <taxon>Eukaryota</taxon>
        <taxon>Viridiplantae</taxon>
        <taxon>Streptophyta</taxon>
        <taxon>Embryophyta</taxon>
        <taxon>Tracheophyta</taxon>
        <taxon>Spermatophyta</taxon>
        <taxon>Magnoliopsida</taxon>
        <taxon>Liliopsida</taxon>
        <taxon>Poales</taxon>
        <taxon>Bromeliaceae</taxon>
        <taxon>Bromelioideae</taxon>
        <taxon>Ananas</taxon>
    </lineage>
</organism>
<keyword evidence="2" id="KW-1185">Reference proteome</keyword>
<dbReference type="InterPro" id="IPR036726">
    <property type="entry name" value="GTP1_OBG_dom_sf"/>
</dbReference>
<proteinExistence type="predicted"/>
<dbReference type="GeneID" id="109715152"/>
<dbReference type="Gene3D" id="2.70.210.12">
    <property type="entry name" value="GTP1/OBG domain"/>
    <property type="match status" value="1"/>
</dbReference>
<dbReference type="Pfam" id="PF01018">
    <property type="entry name" value="GTP1_OBG"/>
    <property type="match status" value="1"/>
</dbReference>
<dbReference type="GO" id="GO:0042254">
    <property type="term" value="P:ribosome biogenesis"/>
    <property type="evidence" value="ECO:0007669"/>
    <property type="project" value="UniProtKB-UniRule"/>
</dbReference>
<gene>
    <name evidence="3" type="primary">LOC109715152</name>
</gene>
<dbReference type="GO" id="GO:0005525">
    <property type="term" value="F:GTP binding"/>
    <property type="evidence" value="ECO:0007669"/>
    <property type="project" value="InterPro"/>
</dbReference>
<dbReference type="SUPFAM" id="SSF82051">
    <property type="entry name" value="Obg GTP-binding protein N-terminal domain"/>
    <property type="match status" value="1"/>
</dbReference>
<dbReference type="GO" id="GO:0003924">
    <property type="term" value="F:GTPase activity"/>
    <property type="evidence" value="ECO:0007669"/>
    <property type="project" value="InterPro"/>
</dbReference>
<dbReference type="Proteomes" id="UP000515123">
    <property type="component" value="Linkage group 9"/>
</dbReference>
<accession>A0A6P5FH24</accession>
<evidence type="ECO:0000259" key="1">
    <source>
        <dbReference type="PROSITE" id="PS51883"/>
    </source>
</evidence>
<dbReference type="PANTHER" id="PTHR11702">
    <property type="entry name" value="DEVELOPMENTALLY REGULATED GTP-BINDING PROTEIN-RELATED"/>
    <property type="match status" value="1"/>
</dbReference>
<dbReference type="InterPro" id="IPR006169">
    <property type="entry name" value="GTP1_OBG_dom"/>
</dbReference>
<feature type="domain" description="Obg" evidence="1">
    <location>
        <begin position="75"/>
        <end position="207"/>
    </location>
</feature>
<sequence>MPLLLYPPSAPIPLQLRKGFSPESLQCRPLLFSTNSGKQWYYRSKNVTRLTVNCGVSSLKEPPVSNPAALAKEAHKYFDQAVITIRAGDSGHGAILSMPNQKINTKSQGQHEKEKRIKSSYKRDSDGSLILPMGGHGGDVVLYADEDLESLLEFHKKRRYSVKRGGNVDAMGALTSQLHEGFAAPALRIPVPVGFASVRCLTTRMTL</sequence>
<dbReference type="GO" id="GO:0005739">
    <property type="term" value="C:mitochondrion"/>
    <property type="evidence" value="ECO:0007669"/>
    <property type="project" value="TreeGrafter"/>
</dbReference>
<name>A0A6P5FH24_ANACO</name>
<dbReference type="PROSITE" id="PS51883">
    <property type="entry name" value="OBG"/>
    <property type="match status" value="1"/>
</dbReference>
<evidence type="ECO:0000313" key="3">
    <source>
        <dbReference type="RefSeq" id="XP_020095591.1"/>
    </source>
</evidence>
<evidence type="ECO:0000313" key="2">
    <source>
        <dbReference type="Proteomes" id="UP000515123"/>
    </source>
</evidence>
<dbReference type="OrthoDB" id="347018at2759"/>
<dbReference type="AlphaFoldDB" id="A0A6P5FH24"/>
<dbReference type="InterPro" id="IPR045086">
    <property type="entry name" value="OBG_GTPase"/>
</dbReference>
<reference evidence="3" key="2">
    <citation type="submission" date="2025-08" db="UniProtKB">
        <authorList>
            <consortium name="RefSeq"/>
        </authorList>
    </citation>
    <scope>IDENTIFICATION</scope>
    <source>
        <tissue evidence="3">Leaf</tissue>
    </source>
</reference>
<reference evidence="2" key="1">
    <citation type="journal article" date="2015" name="Nat. Genet.">
        <title>The pineapple genome and the evolution of CAM photosynthesis.</title>
        <authorList>
            <person name="Ming R."/>
            <person name="VanBuren R."/>
            <person name="Wai C.M."/>
            <person name="Tang H."/>
            <person name="Schatz M.C."/>
            <person name="Bowers J.E."/>
            <person name="Lyons E."/>
            <person name="Wang M.L."/>
            <person name="Chen J."/>
            <person name="Biggers E."/>
            <person name="Zhang J."/>
            <person name="Huang L."/>
            <person name="Zhang L."/>
            <person name="Miao W."/>
            <person name="Zhang J."/>
            <person name="Ye Z."/>
            <person name="Miao C."/>
            <person name="Lin Z."/>
            <person name="Wang H."/>
            <person name="Zhou H."/>
            <person name="Yim W.C."/>
            <person name="Priest H.D."/>
            <person name="Zheng C."/>
            <person name="Woodhouse M."/>
            <person name="Edger P.P."/>
            <person name="Guyot R."/>
            <person name="Guo H.B."/>
            <person name="Guo H."/>
            <person name="Zheng G."/>
            <person name="Singh R."/>
            <person name="Sharma A."/>
            <person name="Min X."/>
            <person name="Zheng Y."/>
            <person name="Lee H."/>
            <person name="Gurtowski J."/>
            <person name="Sedlazeck F.J."/>
            <person name="Harkess A."/>
            <person name="McKain M.R."/>
            <person name="Liao Z."/>
            <person name="Fang J."/>
            <person name="Liu J."/>
            <person name="Zhang X."/>
            <person name="Zhang Q."/>
            <person name="Hu W."/>
            <person name="Qin Y."/>
            <person name="Wang K."/>
            <person name="Chen L.Y."/>
            <person name="Shirley N."/>
            <person name="Lin Y.R."/>
            <person name="Liu L.Y."/>
            <person name="Hernandez A.G."/>
            <person name="Wright C.L."/>
            <person name="Bulone V."/>
            <person name="Tuskan G.A."/>
            <person name="Heath K."/>
            <person name="Zee F."/>
            <person name="Moore P.H."/>
            <person name="Sunkar R."/>
            <person name="Leebens-Mack J.H."/>
            <person name="Mockler T."/>
            <person name="Bennetzen J.L."/>
            <person name="Freeling M."/>
            <person name="Sankoff D."/>
            <person name="Paterson A.H."/>
            <person name="Zhu X."/>
            <person name="Yang X."/>
            <person name="Smith J.A."/>
            <person name="Cushman J.C."/>
            <person name="Paull R.E."/>
            <person name="Yu Q."/>
        </authorList>
    </citation>
    <scope>NUCLEOTIDE SEQUENCE [LARGE SCALE GENOMIC DNA]</scope>
    <source>
        <strain evidence="2">cv. F153</strain>
    </source>
</reference>
<dbReference type="RefSeq" id="XP_020095591.1">
    <property type="nucleotide sequence ID" value="XM_020240002.1"/>
</dbReference>
<protein>
    <submittedName>
        <fullName evidence="3">Probable GTP-binding protein OBGC2 isoform X1</fullName>
    </submittedName>
</protein>